<sequence>MPAAPPAGRRPLRPRPASAPRARARGAPQTAPPAHRTSRPQLPTRAGAARRRAARGQPAAPDWRAAARPWAGASAAGPPPAPRCGVGPWHRRPGSRGPVKSPCAAPGSSAPGKSAINAQTAAP</sequence>
<feature type="region of interest" description="Disordered" evidence="1">
    <location>
        <begin position="1"/>
        <end position="123"/>
    </location>
</feature>
<name>A0A699WGY3_TANCI</name>
<reference evidence="2" key="1">
    <citation type="journal article" date="2019" name="Sci. Rep.">
        <title>Draft genome of Tanacetum cinerariifolium, the natural source of mosquito coil.</title>
        <authorList>
            <person name="Yamashiro T."/>
            <person name="Shiraishi A."/>
            <person name="Satake H."/>
            <person name="Nakayama K."/>
        </authorList>
    </citation>
    <scope>NUCLEOTIDE SEQUENCE</scope>
</reference>
<evidence type="ECO:0000256" key="1">
    <source>
        <dbReference type="SAM" id="MobiDB-lite"/>
    </source>
</evidence>
<feature type="compositionally biased region" description="Low complexity" evidence="1">
    <location>
        <begin position="55"/>
        <end position="76"/>
    </location>
</feature>
<gene>
    <name evidence="2" type="ORF">Tci_916927</name>
</gene>
<evidence type="ECO:0000313" key="2">
    <source>
        <dbReference type="EMBL" id="GFD44958.1"/>
    </source>
</evidence>
<dbReference type="AlphaFoldDB" id="A0A699WGY3"/>
<protein>
    <submittedName>
        <fullName evidence="2">Uncharacterized protein</fullName>
    </submittedName>
</protein>
<organism evidence="2">
    <name type="scientific">Tanacetum cinerariifolium</name>
    <name type="common">Dalmatian daisy</name>
    <name type="synonym">Chrysanthemum cinerariifolium</name>
    <dbReference type="NCBI Taxonomy" id="118510"/>
    <lineage>
        <taxon>Eukaryota</taxon>
        <taxon>Viridiplantae</taxon>
        <taxon>Streptophyta</taxon>
        <taxon>Embryophyta</taxon>
        <taxon>Tracheophyta</taxon>
        <taxon>Spermatophyta</taxon>
        <taxon>Magnoliopsida</taxon>
        <taxon>eudicotyledons</taxon>
        <taxon>Gunneridae</taxon>
        <taxon>Pentapetalae</taxon>
        <taxon>asterids</taxon>
        <taxon>campanulids</taxon>
        <taxon>Asterales</taxon>
        <taxon>Asteraceae</taxon>
        <taxon>Asteroideae</taxon>
        <taxon>Anthemideae</taxon>
        <taxon>Anthemidinae</taxon>
        <taxon>Tanacetum</taxon>
    </lineage>
</organism>
<feature type="compositionally biased region" description="Low complexity" evidence="1">
    <location>
        <begin position="1"/>
        <end position="34"/>
    </location>
</feature>
<feature type="compositionally biased region" description="Low complexity" evidence="1">
    <location>
        <begin position="100"/>
        <end position="115"/>
    </location>
</feature>
<dbReference type="EMBL" id="BKCJ011635930">
    <property type="protein sequence ID" value="GFD44958.1"/>
    <property type="molecule type" value="Genomic_DNA"/>
</dbReference>
<accession>A0A699WGY3</accession>
<comment type="caution">
    <text evidence="2">The sequence shown here is derived from an EMBL/GenBank/DDBJ whole genome shotgun (WGS) entry which is preliminary data.</text>
</comment>
<proteinExistence type="predicted"/>